<gene>
    <name evidence="11" type="ORF">DCD74_11710</name>
</gene>
<feature type="transmembrane region" description="Helical" evidence="8">
    <location>
        <begin position="91"/>
        <end position="116"/>
    </location>
</feature>
<dbReference type="Gene3D" id="3.40.720.10">
    <property type="entry name" value="Alkaline Phosphatase, subunit A"/>
    <property type="match status" value="1"/>
</dbReference>
<feature type="transmembrane region" description="Helical" evidence="8">
    <location>
        <begin position="20"/>
        <end position="42"/>
    </location>
</feature>
<feature type="domain" description="Sulfatase N-terminal" evidence="9">
    <location>
        <begin position="208"/>
        <end position="494"/>
    </location>
</feature>
<dbReference type="InterPro" id="IPR000917">
    <property type="entry name" value="Sulfatase_N"/>
</dbReference>
<dbReference type="GO" id="GO:0005886">
    <property type="term" value="C:plasma membrane"/>
    <property type="evidence" value="ECO:0007669"/>
    <property type="project" value="UniProtKB-SubCell"/>
</dbReference>
<evidence type="ECO:0000256" key="6">
    <source>
        <dbReference type="ARBA" id="ARBA00022989"/>
    </source>
</evidence>
<dbReference type="OrthoDB" id="9786870at2"/>
<dbReference type="InterPro" id="IPR017850">
    <property type="entry name" value="Alkaline_phosphatase_core_sf"/>
</dbReference>
<evidence type="ECO:0000256" key="5">
    <source>
        <dbReference type="ARBA" id="ARBA00022692"/>
    </source>
</evidence>
<dbReference type="KEGG" id="lue:DCD74_11710"/>
<dbReference type="GO" id="GO:0009244">
    <property type="term" value="P:lipopolysaccharide core region biosynthetic process"/>
    <property type="evidence" value="ECO:0007669"/>
    <property type="project" value="TreeGrafter"/>
</dbReference>
<proteinExistence type="predicted"/>
<evidence type="ECO:0000259" key="9">
    <source>
        <dbReference type="Pfam" id="PF00884"/>
    </source>
</evidence>
<name>A0A344J891_9GAMM</name>
<keyword evidence="12" id="KW-1185">Reference proteome</keyword>
<evidence type="ECO:0000313" key="12">
    <source>
        <dbReference type="Proteomes" id="UP000251842"/>
    </source>
</evidence>
<dbReference type="GO" id="GO:0016776">
    <property type="term" value="F:phosphotransferase activity, phosphate group as acceptor"/>
    <property type="evidence" value="ECO:0007669"/>
    <property type="project" value="TreeGrafter"/>
</dbReference>
<keyword evidence="7 8" id="KW-0472">Membrane</keyword>
<evidence type="ECO:0000256" key="3">
    <source>
        <dbReference type="ARBA" id="ARBA00022519"/>
    </source>
</evidence>
<dbReference type="NCBIfam" id="NF028537">
    <property type="entry name" value="P_eth_NH2_trans"/>
    <property type="match status" value="1"/>
</dbReference>
<evidence type="ECO:0000313" key="11">
    <source>
        <dbReference type="EMBL" id="AXA85251.1"/>
    </source>
</evidence>
<keyword evidence="3" id="KW-0997">Cell inner membrane</keyword>
<dbReference type="CDD" id="cd16017">
    <property type="entry name" value="LptA"/>
    <property type="match status" value="1"/>
</dbReference>
<dbReference type="Proteomes" id="UP000251842">
    <property type="component" value="Chromosome"/>
</dbReference>
<keyword evidence="2" id="KW-1003">Cell membrane</keyword>
<dbReference type="PANTHER" id="PTHR30443:SF0">
    <property type="entry name" value="PHOSPHOETHANOLAMINE TRANSFERASE EPTA"/>
    <property type="match status" value="1"/>
</dbReference>
<protein>
    <submittedName>
        <fullName evidence="11">Phosphoethanolamine transferase</fullName>
    </submittedName>
</protein>
<feature type="transmembrane region" description="Helical" evidence="8">
    <location>
        <begin position="49"/>
        <end position="71"/>
    </location>
</feature>
<keyword evidence="5 8" id="KW-0812">Transmembrane</keyword>
<sequence>MPLVWRALSQPEALHLRVGVGAFAALSVAVFALNAILLGVIVNRWTLRVVLPVLFFVNAGAVYFAWSYGVVIDTSMMRNVLVTDMREAGEYLAPGLWLTLALLGGLPSLIVARLPLRRSPPAQAFSVRMLWTMGLFCVLMLALVSSYDSLASLMRGHKHVRYLISPANVLVSTVQALAGGRGRRGARTPITRYVSQVPHPPGGRPHVLVLVVGETVRAQNWGLSGYRRQTTPELARRGVINFADVTACGSSTEVSLPCMFSMQGRHEYDAGAIARSESLLHVLARAGVDVLWRDNQTGCKGVCDGLAFESFRDARTAPYCSMDGCRDEILLDGLAARLRSARRDGIIVLHQLGYHGPAYYRRYPSELRRFQPDCRTPELARCTRQEITNAYDNAVLATDRLLARTIDLLAATSTVDTALIYVSDHGESLGEAGIYLHGLPYPIAPDVQLKVPMVMWFSPGMQASRGIDLQCLRRNATRSVEHDNLFHTVLGLMEVRADPYQASHDLLRGCARAVPTGPPPERTV</sequence>
<evidence type="ECO:0000256" key="4">
    <source>
        <dbReference type="ARBA" id="ARBA00022679"/>
    </source>
</evidence>
<keyword evidence="4 11" id="KW-0808">Transferase</keyword>
<dbReference type="Pfam" id="PF08019">
    <property type="entry name" value="EptA_B_N"/>
    <property type="match status" value="1"/>
</dbReference>
<dbReference type="Pfam" id="PF00884">
    <property type="entry name" value="Sulfatase"/>
    <property type="match status" value="1"/>
</dbReference>
<accession>A0A344J891</accession>
<keyword evidence="6 8" id="KW-1133">Transmembrane helix</keyword>
<evidence type="ECO:0000259" key="10">
    <source>
        <dbReference type="Pfam" id="PF08019"/>
    </source>
</evidence>
<dbReference type="PANTHER" id="PTHR30443">
    <property type="entry name" value="INNER MEMBRANE PROTEIN"/>
    <property type="match status" value="1"/>
</dbReference>
<dbReference type="InterPro" id="IPR040423">
    <property type="entry name" value="PEA_transferase"/>
</dbReference>
<dbReference type="AlphaFoldDB" id="A0A344J891"/>
<organism evidence="11 12">
    <name type="scientific">Solilutibacter oculi</name>
    <dbReference type="NCBI Taxonomy" id="2698682"/>
    <lineage>
        <taxon>Bacteria</taxon>
        <taxon>Pseudomonadati</taxon>
        <taxon>Pseudomonadota</taxon>
        <taxon>Gammaproteobacteria</taxon>
        <taxon>Lysobacterales</taxon>
        <taxon>Lysobacteraceae</taxon>
        <taxon>Solilutibacter</taxon>
    </lineage>
</organism>
<evidence type="ECO:0000256" key="2">
    <source>
        <dbReference type="ARBA" id="ARBA00022475"/>
    </source>
</evidence>
<feature type="transmembrane region" description="Helical" evidence="8">
    <location>
        <begin position="128"/>
        <end position="147"/>
    </location>
</feature>
<dbReference type="SUPFAM" id="SSF53649">
    <property type="entry name" value="Alkaline phosphatase-like"/>
    <property type="match status" value="1"/>
</dbReference>
<evidence type="ECO:0000256" key="7">
    <source>
        <dbReference type="ARBA" id="ARBA00023136"/>
    </source>
</evidence>
<dbReference type="InterPro" id="IPR058130">
    <property type="entry name" value="PEA_transf_C"/>
</dbReference>
<dbReference type="EMBL" id="CP029556">
    <property type="protein sequence ID" value="AXA85251.1"/>
    <property type="molecule type" value="Genomic_DNA"/>
</dbReference>
<dbReference type="InterPro" id="IPR012549">
    <property type="entry name" value="EptA-like_N"/>
</dbReference>
<evidence type="ECO:0000256" key="8">
    <source>
        <dbReference type="SAM" id="Phobius"/>
    </source>
</evidence>
<reference evidence="12" key="1">
    <citation type="submission" date="2018-05" db="EMBL/GenBank/DDBJ databases">
        <title>Luteimonas pekinense sp. nov., isolated from human Meibomian gland secretions, Beijing, China.</title>
        <authorList>
            <person name="Wen T."/>
            <person name="Bai H."/>
            <person name="Lv H."/>
        </authorList>
    </citation>
    <scope>NUCLEOTIDE SEQUENCE [LARGE SCALE GENOMIC DNA]</scope>
    <source>
        <strain evidence="12">83-4</strain>
    </source>
</reference>
<comment type="subcellular location">
    <subcellularLocation>
        <location evidence="1">Cell inner membrane</location>
        <topology evidence="1">Multi-pass membrane protein</topology>
    </subcellularLocation>
</comment>
<evidence type="ECO:0000256" key="1">
    <source>
        <dbReference type="ARBA" id="ARBA00004429"/>
    </source>
</evidence>
<feature type="domain" description="Phosphoethanolamine transferase N-terminal" evidence="10">
    <location>
        <begin position="31"/>
        <end position="177"/>
    </location>
</feature>